<organism evidence="1 2">
    <name type="scientific">Albidovulum sediminis</name>
    <dbReference type="NCBI Taxonomy" id="3066345"/>
    <lineage>
        <taxon>Bacteria</taxon>
        <taxon>Pseudomonadati</taxon>
        <taxon>Pseudomonadota</taxon>
        <taxon>Alphaproteobacteria</taxon>
        <taxon>Rhodobacterales</taxon>
        <taxon>Paracoccaceae</taxon>
        <taxon>Albidovulum</taxon>
    </lineage>
</organism>
<gene>
    <name evidence="1" type="ORF">N5I32_00205</name>
</gene>
<evidence type="ECO:0000313" key="2">
    <source>
        <dbReference type="Proteomes" id="UP001205601"/>
    </source>
</evidence>
<accession>A0ABT2NJ17</accession>
<proteinExistence type="predicted"/>
<dbReference type="RefSeq" id="WP_261493383.1">
    <property type="nucleotide sequence ID" value="NZ_JAOCQF010000001.1"/>
</dbReference>
<sequence length="160" mass="17899">MTAFRLLAVAATARHVAYVFFVGEKLADWAISDRASETPEAARQAVAQWIEDLDPRAVISERADTARRKAESTRALFASISEATTQRGRLHVAVTRVQAFPNKYAEAAFLAARYPDLLPWLPERRRFYENEPRNTILFEAVALADTVLRNPTAELARALG</sequence>
<dbReference type="Proteomes" id="UP001205601">
    <property type="component" value="Unassembled WGS sequence"/>
</dbReference>
<reference evidence="2" key="1">
    <citation type="submission" date="2023-07" db="EMBL/GenBank/DDBJ databases">
        <title>Defluviimonas sediminis sp. nov., isolated from mangrove sediment.</title>
        <authorList>
            <person name="Liu L."/>
            <person name="Li J."/>
            <person name="Huang Y."/>
            <person name="Pan J."/>
            <person name="Li M."/>
        </authorList>
    </citation>
    <scope>NUCLEOTIDE SEQUENCE [LARGE SCALE GENOMIC DNA]</scope>
    <source>
        <strain evidence="2">FT324</strain>
    </source>
</reference>
<comment type="caution">
    <text evidence="1">The sequence shown here is derived from an EMBL/GenBank/DDBJ whole genome shotgun (WGS) entry which is preliminary data.</text>
</comment>
<evidence type="ECO:0000313" key="1">
    <source>
        <dbReference type="EMBL" id="MCT8327929.1"/>
    </source>
</evidence>
<protein>
    <submittedName>
        <fullName evidence="1">Uncharacterized protein</fullName>
    </submittedName>
</protein>
<keyword evidence="2" id="KW-1185">Reference proteome</keyword>
<dbReference type="EMBL" id="JAOCQF010000001">
    <property type="protein sequence ID" value="MCT8327929.1"/>
    <property type="molecule type" value="Genomic_DNA"/>
</dbReference>
<name>A0ABT2NJ17_9RHOB</name>